<name>U6B7Z6_9HYPH</name>
<dbReference type="EMBL" id="CP006604">
    <property type="protein sequence ID" value="AHA27981.1"/>
    <property type="molecule type" value="Genomic_DNA"/>
</dbReference>
<proteinExistence type="predicted"/>
<keyword evidence="1" id="KW-1133">Transmembrane helix</keyword>
<feature type="transmembrane region" description="Helical" evidence="1">
    <location>
        <begin position="15"/>
        <end position="34"/>
    </location>
</feature>
<keyword evidence="1" id="KW-0812">Transmembrane</keyword>
<accession>U6B7Z6</accession>
<dbReference type="KEGG" id="lar:lam_635"/>
<gene>
    <name evidence="2" type="ORF">lam_635</name>
</gene>
<evidence type="ECO:0000256" key="1">
    <source>
        <dbReference type="SAM" id="Phobius"/>
    </source>
</evidence>
<keyword evidence="1" id="KW-0472">Membrane</keyword>
<reference evidence="2 3" key="1">
    <citation type="journal article" date="2014" name="Mol. Plant Microbe Interact.">
        <title>The complete genome sequence of Candidatus Liberibacter americanus, associated with citrus Huanglongbing.</title>
        <authorList>
            <person name="Wulff N.A."/>
            <person name="Zhang S."/>
            <person name="Setubal J.C."/>
            <person name="Almeida N.F."/>
            <person name="Martins E.C."/>
            <person name="Harakava R."/>
            <person name="Kumar D."/>
            <person name="Rangel L.T."/>
            <person name="Foissac X."/>
            <person name="Bove J."/>
            <person name="Gabriel D.W."/>
        </authorList>
    </citation>
    <scope>NUCLEOTIDE SEQUENCE [LARGE SCALE GENOMIC DNA]</scope>
    <source>
        <strain evidence="2 3">Sao Paulo</strain>
    </source>
</reference>
<dbReference type="HOGENOM" id="CLU_3059667_0_0_5"/>
<organism evidence="2 3">
    <name type="scientific">Candidatus Liberibacter americanus str. Sao Paulo</name>
    <dbReference type="NCBI Taxonomy" id="1261131"/>
    <lineage>
        <taxon>Bacteria</taxon>
        <taxon>Pseudomonadati</taxon>
        <taxon>Pseudomonadota</taxon>
        <taxon>Alphaproteobacteria</taxon>
        <taxon>Hyphomicrobiales</taxon>
        <taxon>Rhizobiaceae</taxon>
        <taxon>Liberibacter</taxon>
    </lineage>
</organism>
<dbReference type="AlphaFoldDB" id="U6B7Z6"/>
<sequence length="53" mass="5935">MLVLQNIKQQVEGGMVYIGLFLSAVTLFIILLTFRPRADYCHRSKLGCGDCDS</sequence>
<evidence type="ECO:0000313" key="2">
    <source>
        <dbReference type="EMBL" id="AHA27981.1"/>
    </source>
</evidence>
<keyword evidence="3" id="KW-1185">Reference proteome</keyword>
<evidence type="ECO:0000313" key="3">
    <source>
        <dbReference type="Proteomes" id="UP000017862"/>
    </source>
</evidence>
<protein>
    <submittedName>
        <fullName evidence="2">Uncharacterized protein</fullName>
    </submittedName>
</protein>
<dbReference type="Proteomes" id="UP000017862">
    <property type="component" value="Chromosome"/>
</dbReference>